<proteinExistence type="predicted"/>
<sequence>MSFGSISAAAFYVIAGTNATEIVAISPAETAGTVNVTVTTPSGASTITISDHFTYEGPPTIASITPPSAKGGPVTITGQNFTGTTSVSFNGTPTGD</sequence>
<accession>T0ZXQ7</accession>
<dbReference type="AlphaFoldDB" id="T0ZXQ7"/>
<feature type="domain" description="IPT/TIG" evidence="1">
    <location>
        <begin position="59"/>
        <end position="94"/>
    </location>
</feature>
<dbReference type="InterPro" id="IPR014756">
    <property type="entry name" value="Ig_E-set"/>
</dbReference>
<dbReference type="SUPFAM" id="SSF81296">
    <property type="entry name" value="E set domains"/>
    <property type="match status" value="1"/>
</dbReference>
<protein>
    <recommendedName>
        <fullName evidence="1">IPT/TIG domain-containing protein</fullName>
    </recommendedName>
</protein>
<name>T0ZXQ7_9ZZZZ</name>
<dbReference type="InterPro" id="IPR013783">
    <property type="entry name" value="Ig-like_fold"/>
</dbReference>
<dbReference type="Gene3D" id="2.60.40.10">
    <property type="entry name" value="Immunoglobulins"/>
    <property type="match status" value="2"/>
</dbReference>
<dbReference type="Pfam" id="PF01833">
    <property type="entry name" value="TIG"/>
    <property type="match status" value="1"/>
</dbReference>
<dbReference type="InterPro" id="IPR002909">
    <property type="entry name" value="IPT_dom"/>
</dbReference>
<reference evidence="2" key="2">
    <citation type="journal article" date="2014" name="ISME J.">
        <title>Microbial stratification in low pH oxic and suboxic macroscopic growths along an acid mine drainage.</title>
        <authorList>
            <person name="Mendez-Garcia C."/>
            <person name="Mesa V."/>
            <person name="Sprenger R.R."/>
            <person name="Richter M."/>
            <person name="Diez M.S."/>
            <person name="Solano J."/>
            <person name="Bargiela R."/>
            <person name="Golyshina O.V."/>
            <person name="Manteca A."/>
            <person name="Ramos J.L."/>
            <person name="Gallego J.R."/>
            <person name="Llorente I."/>
            <person name="Martins Dos Santos V.A."/>
            <person name="Jensen O.N."/>
            <person name="Pelaez A.I."/>
            <person name="Sanchez J."/>
            <person name="Ferrer M."/>
        </authorList>
    </citation>
    <scope>NUCLEOTIDE SEQUENCE</scope>
</reference>
<gene>
    <name evidence="2" type="ORF">B1B_11658</name>
</gene>
<feature type="non-terminal residue" evidence="2">
    <location>
        <position position="96"/>
    </location>
</feature>
<evidence type="ECO:0000313" key="2">
    <source>
        <dbReference type="EMBL" id="EQD49392.1"/>
    </source>
</evidence>
<reference evidence="2" key="1">
    <citation type="submission" date="2013-08" db="EMBL/GenBank/DDBJ databases">
        <authorList>
            <person name="Mendez C."/>
            <person name="Richter M."/>
            <person name="Ferrer M."/>
            <person name="Sanchez J."/>
        </authorList>
    </citation>
    <scope>NUCLEOTIDE SEQUENCE</scope>
</reference>
<evidence type="ECO:0000259" key="1">
    <source>
        <dbReference type="Pfam" id="PF01833"/>
    </source>
</evidence>
<dbReference type="EMBL" id="AUZY01007598">
    <property type="protein sequence ID" value="EQD49392.1"/>
    <property type="molecule type" value="Genomic_DNA"/>
</dbReference>
<comment type="caution">
    <text evidence="2">The sequence shown here is derived from an EMBL/GenBank/DDBJ whole genome shotgun (WGS) entry which is preliminary data.</text>
</comment>
<organism evidence="2">
    <name type="scientific">mine drainage metagenome</name>
    <dbReference type="NCBI Taxonomy" id="410659"/>
    <lineage>
        <taxon>unclassified sequences</taxon>
        <taxon>metagenomes</taxon>
        <taxon>ecological metagenomes</taxon>
    </lineage>
</organism>